<evidence type="ECO:0000313" key="1">
    <source>
        <dbReference type="EMBL" id="MCM1985635.1"/>
    </source>
</evidence>
<dbReference type="Proteomes" id="UP001056766">
    <property type="component" value="Unassembled WGS sequence"/>
</dbReference>
<comment type="caution">
    <text evidence="1">The sequence shown here is derived from an EMBL/GenBank/DDBJ whole genome shotgun (WGS) entry which is preliminary data.</text>
</comment>
<keyword evidence="2" id="KW-1185">Reference proteome</keyword>
<dbReference type="EMBL" id="JAGSOI010000003">
    <property type="protein sequence ID" value="MCM1985635.1"/>
    <property type="molecule type" value="Genomic_DNA"/>
</dbReference>
<protein>
    <submittedName>
        <fullName evidence="1">Uncharacterized protein</fullName>
    </submittedName>
</protein>
<organism evidence="1 2">
    <name type="scientific">Methanococcoides seepicolus</name>
    <dbReference type="NCBI Taxonomy" id="2828780"/>
    <lineage>
        <taxon>Archaea</taxon>
        <taxon>Methanobacteriati</taxon>
        <taxon>Methanobacteriota</taxon>
        <taxon>Stenosarchaea group</taxon>
        <taxon>Methanomicrobia</taxon>
        <taxon>Methanosarcinales</taxon>
        <taxon>Methanosarcinaceae</taxon>
        <taxon>Methanococcoides</taxon>
    </lineage>
</organism>
<name>A0A9E4ZBY0_9EURY</name>
<accession>A0A9E4ZBY0</accession>
<proteinExistence type="predicted"/>
<gene>
    <name evidence="1" type="ORF">KDK67_01165</name>
</gene>
<dbReference type="RefSeq" id="WP_250867013.1">
    <property type="nucleotide sequence ID" value="NZ_JAGSOI010000003.1"/>
</dbReference>
<reference evidence="1" key="2">
    <citation type="submission" date="2021-04" db="EMBL/GenBank/DDBJ databases">
        <authorList>
            <person name="Dong X."/>
        </authorList>
    </citation>
    <scope>NUCLEOTIDE SEQUENCE</scope>
    <source>
        <strain evidence="1">LLY</strain>
    </source>
</reference>
<sequence length="171" mass="19525">MDNAEKKQKAIEATHSLSSYAMGTDEVNIVCTYGKISIWYGRQTAAVIVGQTLISISKIDKTAVHETELVCDFDKITEYESSGYILVSYAKTHNGYRAMFNIPFYSNKALYHLAESIIEDLKKDDVHLDIYWNGDDSDIDRLSEEFKNIEGWKVKDITYKDEGKHRDAPKP</sequence>
<evidence type="ECO:0000313" key="2">
    <source>
        <dbReference type="Proteomes" id="UP001056766"/>
    </source>
</evidence>
<dbReference type="AlphaFoldDB" id="A0A9E4ZBY0"/>
<reference evidence="1" key="1">
    <citation type="journal article" date="2021" name="mSystems">
        <title>Bacteria and Archaea Synergistically Convert Glycine Betaine to Biogenic Methane in the Formosa Cold Seep of the South China Sea.</title>
        <authorList>
            <person name="Li L."/>
            <person name="Zhang W."/>
            <person name="Zhang S."/>
            <person name="Song L."/>
            <person name="Sun Q."/>
            <person name="Zhang H."/>
            <person name="Xiang H."/>
            <person name="Dong X."/>
        </authorList>
    </citation>
    <scope>NUCLEOTIDE SEQUENCE</scope>
    <source>
        <strain evidence="1">LLY</strain>
    </source>
</reference>